<proteinExistence type="inferred from homology"/>
<accession>A0A317DXF0</accession>
<keyword evidence="10" id="KW-1185">Reference proteome</keyword>
<comment type="caution">
    <text evidence="9">The sequence shown here is derived from an EMBL/GenBank/DDBJ whole genome shotgun (WGS) entry which is preliminary data.</text>
</comment>
<dbReference type="InterPro" id="IPR051790">
    <property type="entry name" value="Cytochrome_c-biogenesis_DsbD"/>
</dbReference>
<dbReference type="Proteomes" id="UP000245461">
    <property type="component" value="Unassembled WGS sequence"/>
</dbReference>
<dbReference type="AlphaFoldDB" id="A0A317DXF0"/>
<dbReference type="PANTHER" id="PTHR31272:SF9">
    <property type="entry name" value="BLL1027 PROTEIN"/>
    <property type="match status" value="1"/>
</dbReference>
<evidence type="ECO:0000313" key="10">
    <source>
        <dbReference type="Proteomes" id="UP000245461"/>
    </source>
</evidence>
<comment type="similarity">
    <text evidence="2">Belongs to the DsbD family.</text>
</comment>
<keyword evidence="3 7" id="KW-0812">Transmembrane</keyword>
<keyword evidence="5 7" id="KW-1133">Transmembrane helix</keyword>
<feature type="domain" description="Cytochrome C biogenesis protein transmembrane" evidence="8">
    <location>
        <begin position="8"/>
        <end position="185"/>
    </location>
</feature>
<gene>
    <name evidence="9" type="ORF">DKG74_16615</name>
</gene>
<reference evidence="9 10" key="1">
    <citation type="submission" date="2018-05" db="EMBL/GenBank/DDBJ databases">
        <title>Zavarzinia sp. HR-AS.</title>
        <authorList>
            <person name="Lee Y."/>
            <person name="Jeon C.O."/>
        </authorList>
    </citation>
    <scope>NUCLEOTIDE SEQUENCE [LARGE SCALE GENOMIC DNA]</scope>
    <source>
        <strain evidence="9 10">HR-AS</strain>
    </source>
</reference>
<evidence type="ECO:0000256" key="4">
    <source>
        <dbReference type="ARBA" id="ARBA00022748"/>
    </source>
</evidence>
<feature type="transmembrane region" description="Helical" evidence="7">
    <location>
        <begin position="71"/>
        <end position="92"/>
    </location>
</feature>
<dbReference type="RefSeq" id="WP_109907300.1">
    <property type="nucleotide sequence ID" value="NZ_QGLE01000011.1"/>
</dbReference>
<dbReference type="OrthoDB" id="9811352at2"/>
<dbReference type="GO" id="GO:0016020">
    <property type="term" value="C:membrane"/>
    <property type="evidence" value="ECO:0007669"/>
    <property type="project" value="UniProtKB-SubCell"/>
</dbReference>
<dbReference type="PANTHER" id="PTHR31272">
    <property type="entry name" value="CYTOCHROME C-TYPE BIOGENESIS PROTEIN HI_1454-RELATED"/>
    <property type="match status" value="1"/>
</dbReference>
<evidence type="ECO:0000256" key="5">
    <source>
        <dbReference type="ARBA" id="ARBA00022989"/>
    </source>
</evidence>
<feature type="transmembrane region" description="Helical" evidence="7">
    <location>
        <begin position="154"/>
        <end position="178"/>
    </location>
</feature>
<comment type="subcellular location">
    <subcellularLocation>
        <location evidence="1">Membrane</location>
        <topology evidence="1">Multi-pass membrane protein</topology>
    </subcellularLocation>
</comment>
<dbReference type="InterPro" id="IPR003834">
    <property type="entry name" value="Cyt_c_assmbl_TM_dom"/>
</dbReference>
<evidence type="ECO:0000256" key="7">
    <source>
        <dbReference type="SAM" id="Phobius"/>
    </source>
</evidence>
<dbReference type="EMBL" id="QGLE01000011">
    <property type="protein sequence ID" value="PWR19418.1"/>
    <property type="molecule type" value="Genomic_DNA"/>
</dbReference>
<sequence length="239" mass="24065">MFGHEALAFLAGVLSILSPCVLPLLPIVLGAAGARHPLGPLGLATGLALSFVAIGLFVATIGYGLGFDGAVVRRAGAVLLLGAGVTLLVPALQDRLSALAGPVGNWAGQRLSGLQPGGPAGQFGLGLLLGAVWSPCVGPTLGAASVLAAQGRDLGQVALVMTAFGIGAALPLVLIGLASREAMMRWRRHLLGAGTGGKRLLGAMLGLLGVFILSGVDRSVETLLVDLSPAWLTELTTRY</sequence>
<organism evidence="9 10">
    <name type="scientific">Zavarzinia aquatilis</name>
    <dbReference type="NCBI Taxonomy" id="2211142"/>
    <lineage>
        <taxon>Bacteria</taxon>
        <taxon>Pseudomonadati</taxon>
        <taxon>Pseudomonadota</taxon>
        <taxon>Alphaproteobacteria</taxon>
        <taxon>Rhodospirillales</taxon>
        <taxon>Zavarziniaceae</taxon>
        <taxon>Zavarzinia</taxon>
    </lineage>
</organism>
<feature type="transmembrane region" description="Helical" evidence="7">
    <location>
        <begin position="41"/>
        <end position="65"/>
    </location>
</feature>
<evidence type="ECO:0000256" key="3">
    <source>
        <dbReference type="ARBA" id="ARBA00022692"/>
    </source>
</evidence>
<name>A0A317DXF0_9PROT</name>
<evidence type="ECO:0000313" key="9">
    <source>
        <dbReference type="EMBL" id="PWR19418.1"/>
    </source>
</evidence>
<dbReference type="Pfam" id="PF02683">
    <property type="entry name" value="DsbD_TM"/>
    <property type="match status" value="1"/>
</dbReference>
<dbReference type="GO" id="GO:0017004">
    <property type="term" value="P:cytochrome complex assembly"/>
    <property type="evidence" value="ECO:0007669"/>
    <property type="project" value="UniProtKB-KW"/>
</dbReference>
<keyword evidence="4" id="KW-0201">Cytochrome c-type biogenesis</keyword>
<evidence type="ECO:0000259" key="8">
    <source>
        <dbReference type="Pfam" id="PF02683"/>
    </source>
</evidence>
<protein>
    <submittedName>
        <fullName evidence="9">Cytochrome C biogenesis protein</fullName>
    </submittedName>
</protein>
<evidence type="ECO:0000256" key="2">
    <source>
        <dbReference type="ARBA" id="ARBA00006143"/>
    </source>
</evidence>
<feature type="transmembrane region" description="Helical" evidence="7">
    <location>
        <begin position="199"/>
        <end position="216"/>
    </location>
</feature>
<keyword evidence="6 7" id="KW-0472">Membrane</keyword>
<feature type="transmembrane region" description="Helical" evidence="7">
    <location>
        <begin position="6"/>
        <end position="29"/>
    </location>
</feature>
<evidence type="ECO:0000256" key="6">
    <source>
        <dbReference type="ARBA" id="ARBA00023136"/>
    </source>
</evidence>
<evidence type="ECO:0000256" key="1">
    <source>
        <dbReference type="ARBA" id="ARBA00004141"/>
    </source>
</evidence>